<evidence type="ECO:0000256" key="4">
    <source>
        <dbReference type="ARBA" id="ARBA00022989"/>
    </source>
</evidence>
<keyword evidence="11" id="KW-1185">Reference proteome</keyword>
<evidence type="ECO:0000256" key="6">
    <source>
        <dbReference type="ARBA" id="ARBA00023157"/>
    </source>
</evidence>
<evidence type="ECO:0000256" key="5">
    <source>
        <dbReference type="ARBA" id="ARBA00023136"/>
    </source>
</evidence>
<feature type="region of interest" description="Disordered" evidence="7">
    <location>
        <begin position="1831"/>
        <end position="1889"/>
    </location>
</feature>
<evidence type="ECO:0000259" key="9">
    <source>
        <dbReference type="PROSITE" id="PS50835"/>
    </source>
</evidence>
<accession>A0A2T7P2F6</accession>
<proteinExistence type="predicted"/>
<dbReference type="Gene3D" id="2.60.40.10">
    <property type="entry name" value="Immunoglobulins"/>
    <property type="match status" value="17"/>
</dbReference>
<evidence type="ECO:0000256" key="1">
    <source>
        <dbReference type="ARBA" id="ARBA00004167"/>
    </source>
</evidence>
<name>A0A2T7P2F6_POMCA</name>
<feature type="domain" description="Ig-like" evidence="9">
    <location>
        <begin position="865"/>
        <end position="969"/>
    </location>
</feature>
<dbReference type="InterPro" id="IPR050958">
    <property type="entry name" value="Cell_Adh-Cytoskel_Orgn"/>
</dbReference>
<feature type="domain" description="Ig-like" evidence="9">
    <location>
        <begin position="487"/>
        <end position="577"/>
    </location>
</feature>
<dbReference type="SMART" id="SM00406">
    <property type="entry name" value="IGv"/>
    <property type="match status" value="13"/>
</dbReference>
<dbReference type="CDD" id="cd00096">
    <property type="entry name" value="Ig"/>
    <property type="match status" value="10"/>
</dbReference>
<feature type="domain" description="Ig-like" evidence="9">
    <location>
        <begin position="778"/>
        <end position="857"/>
    </location>
</feature>
<dbReference type="SUPFAM" id="SSF48726">
    <property type="entry name" value="Immunoglobulin"/>
    <property type="match status" value="16"/>
</dbReference>
<protein>
    <recommendedName>
        <fullName evidence="9">Ig-like domain-containing protein</fullName>
    </recommendedName>
</protein>
<feature type="compositionally biased region" description="Basic residues" evidence="7">
    <location>
        <begin position="1849"/>
        <end position="1859"/>
    </location>
</feature>
<dbReference type="OrthoDB" id="6150053at2759"/>
<feature type="compositionally biased region" description="Pro residues" evidence="7">
    <location>
        <begin position="1762"/>
        <end position="1775"/>
    </location>
</feature>
<dbReference type="Pfam" id="PF08205">
    <property type="entry name" value="C2-set_2"/>
    <property type="match status" value="1"/>
</dbReference>
<dbReference type="STRING" id="400727.A0A2T7P2F6"/>
<comment type="subcellular location">
    <subcellularLocation>
        <location evidence="1">Membrane</location>
        <topology evidence="1">Single-pass membrane protein</topology>
    </subcellularLocation>
</comment>
<feature type="domain" description="Ig-like" evidence="9">
    <location>
        <begin position="1164"/>
        <end position="1258"/>
    </location>
</feature>
<evidence type="ECO:0000313" key="10">
    <source>
        <dbReference type="EMBL" id="PVD27590.1"/>
    </source>
</evidence>
<reference evidence="10 11" key="1">
    <citation type="submission" date="2018-04" db="EMBL/GenBank/DDBJ databases">
        <title>The genome of golden apple snail Pomacea canaliculata provides insight into stress tolerance and invasive adaptation.</title>
        <authorList>
            <person name="Liu C."/>
            <person name="Liu B."/>
            <person name="Ren Y."/>
            <person name="Zhang Y."/>
            <person name="Wang H."/>
            <person name="Li S."/>
            <person name="Jiang F."/>
            <person name="Yin L."/>
            <person name="Zhang G."/>
            <person name="Qian W."/>
            <person name="Fan W."/>
        </authorList>
    </citation>
    <scope>NUCLEOTIDE SEQUENCE [LARGE SCALE GENOMIC DNA]</scope>
    <source>
        <strain evidence="10">SZHN2017</strain>
        <tissue evidence="10">Muscle</tissue>
    </source>
</reference>
<evidence type="ECO:0000256" key="7">
    <source>
        <dbReference type="SAM" id="MobiDB-lite"/>
    </source>
</evidence>
<dbReference type="InterPro" id="IPR007110">
    <property type="entry name" value="Ig-like_dom"/>
</dbReference>
<dbReference type="GO" id="GO:0005886">
    <property type="term" value="C:plasma membrane"/>
    <property type="evidence" value="ECO:0007669"/>
    <property type="project" value="TreeGrafter"/>
</dbReference>
<feature type="domain" description="Ig-like" evidence="9">
    <location>
        <begin position="200"/>
        <end position="290"/>
    </location>
</feature>
<feature type="domain" description="Ig-like" evidence="9">
    <location>
        <begin position="390"/>
        <end position="482"/>
    </location>
</feature>
<keyword evidence="5 8" id="KW-0472">Membrane</keyword>
<evidence type="ECO:0000256" key="3">
    <source>
        <dbReference type="ARBA" id="ARBA00022729"/>
    </source>
</evidence>
<dbReference type="InterPro" id="IPR013783">
    <property type="entry name" value="Ig-like_fold"/>
</dbReference>
<comment type="caution">
    <text evidence="10">The sequence shown here is derived from an EMBL/GenBank/DDBJ whole genome shotgun (WGS) entry which is preliminary data.</text>
</comment>
<feature type="compositionally biased region" description="Basic and acidic residues" evidence="7">
    <location>
        <begin position="1839"/>
        <end position="1848"/>
    </location>
</feature>
<feature type="domain" description="Ig-like" evidence="9">
    <location>
        <begin position="671"/>
        <end position="771"/>
    </location>
</feature>
<dbReference type="PANTHER" id="PTHR45080:SF8">
    <property type="entry name" value="IG-LIKE DOMAIN-CONTAINING PROTEIN"/>
    <property type="match status" value="1"/>
</dbReference>
<keyword evidence="3" id="KW-0732">Signal</keyword>
<feature type="region of interest" description="Disordered" evidence="7">
    <location>
        <begin position="1734"/>
        <end position="1806"/>
    </location>
</feature>
<feature type="domain" description="Ig-like" evidence="9">
    <location>
        <begin position="1"/>
        <end position="90"/>
    </location>
</feature>
<dbReference type="InterPro" id="IPR013106">
    <property type="entry name" value="Ig_V-set"/>
</dbReference>
<dbReference type="PROSITE" id="PS50835">
    <property type="entry name" value="IG_LIKE"/>
    <property type="match status" value="17"/>
</dbReference>
<dbReference type="EMBL" id="PZQS01000007">
    <property type="protein sequence ID" value="PVD27590.1"/>
    <property type="molecule type" value="Genomic_DNA"/>
</dbReference>
<dbReference type="GO" id="GO:0007156">
    <property type="term" value="P:homophilic cell adhesion via plasma membrane adhesion molecules"/>
    <property type="evidence" value="ECO:0007669"/>
    <property type="project" value="TreeGrafter"/>
</dbReference>
<feature type="domain" description="Ig-like" evidence="9">
    <location>
        <begin position="1259"/>
        <end position="1349"/>
    </location>
</feature>
<evidence type="ECO:0000313" key="11">
    <source>
        <dbReference type="Proteomes" id="UP000245119"/>
    </source>
</evidence>
<gene>
    <name evidence="10" type="ORF">C0Q70_12754</name>
</gene>
<dbReference type="Proteomes" id="UP000245119">
    <property type="component" value="Linkage Group LG7"/>
</dbReference>
<feature type="domain" description="Ig-like" evidence="9">
    <location>
        <begin position="972"/>
        <end position="1064"/>
    </location>
</feature>
<feature type="transmembrane region" description="Helical" evidence="8">
    <location>
        <begin position="1700"/>
        <end position="1725"/>
    </location>
</feature>
<dbReference type="InterPro" id="IPR013162">
    <property type="entry name" value="CD80_C2-set"/>
</dbReference>
<feature type="domain" description="Ig-like" evidence="9">
    <location>
        <begin position="584"/>
        <end position="663"/>
    </location>
</feature>
<feature type="domain" description="Ig-like" evidence="9">
    <location>
        <begin position="1451"/>
        <end position="1544"/>
    </location>
</feature>
<feature type="domain" description="Ig-like" evidence="9">
    <location>
        <begin position="1067"/>
        <end position="1157"/>
    </location>
</feature>
<dbReference type="SMART" id="SM00408">
    <property type="entry name" value="IGc2"/>
    <property type="match status" value="15"/>
</dbReference>
<dbReference type="Pfam" id="PF13927">
    <property type="entry name" value="Ig_3"/>
    <property type="match status" value="11"/>
</dbReference>
<dbReference type="InterPro" id="IPR003598">
    <property type="entry name" value="Ig_sub2"/>
</dbReference>
<dbReference type="InterPro" id="IPR013098">
    <property type="entry name" value="Ig_I-set"/>
</dbReference>
<dbReference type="Pfam" id="PF07679">
    <property type="entry name" value="I-set"/>
    <property type="match status" value="3"/>
</dbReference>
<dbReference type="PANTHER" id="PTHR45080">
    <property type="entry name" value="CONTACTIN 5"/>
    <property type="match status" value="1"/>
</dbReference>
<evidence type="ECO:0000256" key="8">
    <source>
        <dbReference type="SAM" id="Phobius"/>
    </source>
</evidence>
<keyword evidence="4 8" id="KW-1133">Transmembrane helix</keyword>
<feature type="domain" description="Ig-like" evidence="9">
    <location>
        <begin position="1356"/>
        <end position="1446"/>
    </location>
</feature>
<sequence>MRGLYFVENQNRTMLCYVSSTEDLSPSPLTWEKDGQLLTGRGESKTSPSPGFYTYSSYLDLPVQASDNGKSITCKYKNQSPGSSWIIYVKKPPDYPTLTGEVNVTWGQTYNWTCTVGGATSLSESDVSLTFSNASAISSSISSKSSSSMGAYNITTYTVTKVLTLTIPRNSSDFTVSCTVGHELLTSSRASILSLTVLYPPVVTVNTISYTAAVHNTTTFSCLVTANPSVTSVTWYKDGSLLNRTSGRFQNGDRVQPSLTVTNVQREDGGQYTCGAPAAWGPPTDPPEVTYSKKVFGGNVGTSLTVTCTLDAKPAVSSVSWWRINSTDGSKSLISLTAIAGRYSGGTTTTPSLTINNLTAADAGFYRCGADNDVGSGEGDNVEVQVFYAPAVTVSATSYVRNETDTLVITCSYDANPAPFNVTWTKNSQSVDVAGSGGKYSGATVATPSLTVTRLARSDAGVYVCSVTNTLGTGHSRDVTVQVNYLPIVSTPVTYYNGSRGGSVTMKCEVTASPAPTGISWYKDGSLLVTSGSGVKYSGGTTSTPDLTINSLAGNDTGKYICKAANNLGSTESSNITLEVTYAPIVKLSATSYTKNETETLVITCSYDANPAPFNVTWTRNSQSVDVAGSGGKYGGATVAIPSLTVTRLARSDAGVYVCSVTNILGTGHSPDVTVQVNYSPVVNTPVTYYNGSRGGSVTMKCEVTANPAPTGISWYKDGSLLVTSGSGAKYSGGTTSTPDLTINSLAGNDTGKYICKAVNSLGSTESSNITLEVIYAPIVTLSATSYTKNETETLVITCSYEANPAAFNVTWTRNSQSVDVAGSSGKYGGATVATPSLTVTRLARSDAGVYVCSVTNTLGTGHSPDVTVQVNYSPVVNTPVAYYNGSRGGSVTMKCEVTANPAPTGISWYKDGSPLVTSGSGGKYSGGTTSTPDLTVNTLSGNDTGSYLCTAINSLGSANGTDIRLEVTYAPLITSSSAPLTGTELSPLTLPCTYDANPSPTRVLWTKNSVNITLPSSPYTGGTPGTPSLTIVSLTLEDTGSYACTVVNSLGNTSSGAILVTVQYAPKVDSGPGGLRTTPTGQNVTIPCNVSAVPTVTSVTWLRDGAVLSVNNGAKYSGGTVSTPALTIRNVVRSDAATYTCRVTNAVGTREGTNVTLVVQYAPLITSTSAPLTGIELSPLTLPCTYDANPSPSYTLWTKNSSNITLPSSLYTGGTPSTPALTIVSLTPEDTGSYACAVVNSIGIGSSGAILVTVQFAPRVDSGSDGQKTTQAGQNVTIPCNVSAVPAVTSVTWLRDGAVLPVNDRAKYSGGTVSTPALTVRDVVRSDAATYTCRVTNAVGTREGTNVTLVVQYKPVVKVPEFISGNESQVVTISCDVTALPEVMSLGWKKDGQLLNTTSSDRYSGGNVTSPSLTLNSLGAEDVGNYSCVADNSVGSTESASVLLSVHYSPIFTVPLTEVGGVEGQAVTLSVSIKANPEVTTLRWYRFDAASSVWSQIDVVSTSKYSGGTTSRPSLTISTLDSGDWGDYQAEASNVINTRRSLTIRVAVSYKPTSPNITGNASSYKEGEAIVLTCMANGFPTPRYDWYRDSIVYQQNDSVLNISSASPADNTKFKCRAVNSLGYSETSISIVVECEQATPLVNPHQHDGRHRAVGDPVLRRGLEPRAHQLHLVLQRIRREHGEQDLGETGESTEAGGLSVATMVLIIIICVIVALVVVLAIVYFCSGSRCTRKKNEVRQAPADAPVTFPEVKPGKNRLPPLRSAPPPSTAPPPTAASPTRGKVSVDDEHPALSNAPKEDSRLGNGVIISMPGGVGGAPRPYRLRPLNTAGVGAGEVEPATDRVDEPTRKTTKKKRKRKLQLAEEDPTSEAVSHQSLDRLLQNEDDSVDV</sequence>
<keyword evidence="2 8" id="KW-0812">Transmembrane</keyword>
<dbReference type="InterPro" id="IPR003599">
    <property type="entry name" value="Ig_sub"/>
</dbReference>
<feature type="domain" description="Ig-like" evidence="9">
    <location>
        <begin position="1553"/>
        <end position="1630"/>
    </location>
</feature>
<feature type="domain" description="Ig-like" evidence="9">
    <location>
        <begin position="93"/>
        <end position="196"/>
    </location>
</feature>
<organism evidence="10 11">
    <name type="scientific">Pomacea canaliculata</name>
    <name type="common">Golden apple snail</name>
    <dbReference type="NCBI Taxonomy" id="400727"/>
    <lineage>
        <taxon>Eukaryota</taxon>
        <taxon>Metazoa</taxon>
        <taxon>Spiralia</taxon>
        <taxon>Lophotrochozoa</taxon>
        <taxon>Mollusca</taxon>
        <taxon>Gastropoda</taxon>
        <taxon>Caenogastropoda</taxon>
        <taxon>Architaenioglossa</taxon>
        <taxon>Ampullarioidea</taxon>
        <taxon>Ampullariidae</taxon>
        <taxon>Pomacea</taxon>
    </lineage>
</organism>
<dbReference type="SMART" id="SM00409">
    <property type="entry name" value="IG"/>
    <property type="match status" value="16"/>
</dbReference>
<keyword evidence="6" id="KW-1015">Disulfide bond</keyword>
<dbReference type="InterPro" id="IPR036179">
    <property type="entry name" value="Ig-like_dom_sf"/>
</dbReference>
<evidence type="ECO:0000256" key="2">
    <source>
        <dbReference type="ARBA" id="ARBA00022692"/>
    </source>
</evidence>
<feature type="compositionally biased region" description="Basic and acidic residues" evidence="7">
    <location>
        <begin position="1783"/>
        <end position="1801"/>
    </location>
</feature>
<feature type="domain" description="Ig-like" evidence="9">
    <location>
        <begin position="301"/>
        <end position="385"/>
    </location>
</feature>